<accession>A0A3N4IHC3</accession>
<keyword evidence="2" id="KW-0472">Membrane</keyword>
<dbReference type="EMBL" id="ML119656">
    <property type="protein sequence ID" value="RPA85026.1"/>
    <property type="molecule type" value="Genomic_DNA"/>
</dbReference>
<evidence type="ECO:0000256" key="2">
    <source>
        <dbReference type="SAM" id="Phobius"/>
    </source>
</evidence>
<gene>
    <name evidence="3" type="ORF">BJ508DRAFT_338985</name>
</gene>
<sequence>MQESIMDDSQYDIDYNGDRVEEHLDLLRAASKERTPLAISMSLLFLITVACLVVWYYYHRRRRYQYDEETQAYYQFPQRTPHSFYPTPTTPAKDIYPLKTFPTSNPSSDAASSHLDLPSARNSIPKMEEPRKARSWLSVSLLDKKLPEPAADSCAPGDPSSHLTISSGSTEHLVLVPSPHARFDNGEDSPVLPTHDFAASRNRCTFPPPGTTPTITRSNSAKYRSLIPRSVHSDKRCSAPPNTLVSSPLVSAETLRGNPLPTLPKRAATRSRDSDLSLISRTDTGASVDEYGTKLRHPSTYGMTRFPSPVLGSSTAECDGGKGGEGGAEKVEK</sequence>
<keyword evidence="2" id="KW-0812">Transmembrane</keyword>
<feature type="compositionally biased region" description="Basic and acidic residues" evidence="1">
    <location>
        <begin position="319"/>
        <end position="333"/>
    </location>
</feature>
<dbReference type="Proteomes" id="UP000275078">
    <property type="component" value="Unassembled WGS sequence"/>
</dbReference>
<feature type="region of interest" description="Disordered" evidence="1">
    <location>
        <begin position="298"/>
        <end position="333"/>
    </location>
</feature>
<proteinExistence type="predicted"/>
<feature type="transmembrane region" description="Helical" evidence="2">
    <location>
        <begin position="37"/>
        <end position="58"/>
    </location>
</feature>
<feature type="compositionally biased region" description="Polar residues" evidence="1">
    <location>
        <begin position="101"/>
        <end position="111"/>
    </location>
</feature>
<reference evidence="3 4" key="1">
    <citation type="journal article" date="2018" name="Nat. Ecol. Evol.">
        <title>Pezizomycetes genomes reveal the molecular basis of ectomycorrhizal truffle lifestyle.</title>
        <authorList>
            <person name="Murat C."/>
            <person name="Payen T."/>
            <person name="Noel B."/>
            <person name="Kuo A."/>
            <person name="Morin E."/>
            <person name="Chen J."/>
            <person name="Kohler A."/>
            <person name="Krizsan K."/>
            <person name="Balestrini R."/>
            <person name="Da Silva C."/>
            <person name="Montanini B."/>
            <person name="Hainaut M."/>
            <person name="Levati E."/>
            <person name="Barry K.W."/>
            <person name="Belfiori B."/>
            <person name="Cichocki N."/>
            <person name="Clum A."/>
            <person name="Dockter R.B."/>
            <person name="Fauchery L."/>
            <person name="Guy J."/>
            <person name="Iotti M."/>
            <person name="Le Tacon F."/>
            <person name="Lindquist E.A."/>
            <person name="Lipzen A."/>
            <person name="Malagnac F."/>
            <person name="Mello A."/>
            <person name="Molinier V."/>
            <person name="Miyauchi S."/>
            <person name="Poulain J."/>
            <person name="Riccioni C."/>
            <person name="Rubini A."/>
            <person name="Sitrit Y."/>
            <person name="Splivallo R."/>
            <person name="Traeger S."/>
            <person name="Wang M."/>
            <person name="Zifcakova L."/>
            <person name="Wipf D."/>
            <person name="Zambonelli A."/>
            <person name="Paolocci F."/>
            <person name="Nowrousian M."/>
            <person name="Ottonello S."/>
            <person name="Baldrian P."/>
            <person name="Spatafora J.W."/>
            <person name="Henrissat B."/>
            <person name="Nagy L.G."/>
            <person name="Aury J.M."/>
            <person name="Wincker P."/>
            <person name="Grigoriev I.V."/>
            <person name="Bonfante P."/>
            <person name="Martin F.M."/>
        </authorList>
    </citation>
    <scope>NUCLEOTIDE SEQUENCE [LARGE SCALE GENOMIC DNA]</scope>
    <source>
        <strain evidence="3 4">RN42</strain>
    </source>
</reference>
<evidence type="ECO:0000256" key="1">
    <source>
        <dbReference type="SAM" id="MobiDB-lite"/>
    </source>
</evidence>
<keyword evidence="2" id="KW-1133">Transmembrane helix</keyword>
<protein>
    <submittedName>
        <fullName evidence="3">Uncharacterized protein</fullName>
    </submittedName>
</protein>
<organism evidence="3 4">
    <name type="scientific">Ascobolus immersus RN42</name>
    <dbReference type="NCBI Taxonomy" id="1160509"/>
    <lineage>
        <taxon>Eukaryota</taxon>
        <taxon>Fungi</taxon>
        <taxon>Dikarya</taxon>
        <taxon>Ascomycota</taxon>
        <taxon>Pezizomycotina</taxon>
        <taxon>Pezizomycetes</taxon>
        <taxon>Pezizales</taxon>
        <taxon>Ascobolaceae</taxon>
        <taxon>Ascobolus</taxon>
    </lineage>
</organism>
<dbReference type="AlphaFoldDB" id="A0A3N4IHC3"/>
<evidence type="ECO:0000313" key="4">
    <source>
        <dbReference type="Proteomes" id="UP000275078"/>
    </source>
</evidence>
<feature type="region of interest" description="Disordered" evidence="1">
    <location>
        <begin position="99"/>
        <end position="131"/>
    </location>
</feature>
<name>A0A3N4IHC3_ASCIM</name>
<evidence type="ECO:0000313" key="3">
    <source>
        <dbReference type="EMBL" id="RPA85026.1"/>
    </source>
</evidence>
<keyword evidence="4" id="KW-1185">Reference proteome</keyword>